<dbReference type="InterPro" id="IPR007712">
    <property type="entry name" value="RelE/ParE_toxin"/>
</dbReference>
<reference evidence="3 5" key="1">
    <citation type="submission" date="2014-07" db="EMBL/GenBank/DDBJ databases">
        <title>Porphyromonadaceae bacterium OUH 308042 = ATCC BAA-2681 = DSM 28342 draft genome.</title>
        <authorList>
            <person name="Sydenham T.V."/>
            <person name="Hasman H."/>
            <person name="Justensen U.S."/>
        </authorList>
    </citation>
    <scope>NUCLEOTIDE SEQUENCE [LARGE SCALE GENOMIC DNA]</scope>
    <source>
        <strain evidence="3 5">OUH 308042</strain>
    </source>
</reference>
<sequence length="109" mass="12855">MEVVWTDLAITTLKDLIFYLNQSWSHQVASRVRATLYQKITLLKDSPLIGKEVELGEIKSLRVVIVNKRTKIFYCLSSDKIYIAMIWDVRRNPDILRTYLNYFLNNLSE</sequence>
<dbReference type="RefSeq" id="WP_041502920.1">
    <property type="nucleotide sequence ID" value="NZ_JPIT01000016.1"/>
</dbReference>
<dbReference type="AlphaFoldDB" id="A0A0C3MLF7"/>
<comment type="caution">
    <text evidence="3">The sequence shown here is derived from an EMBL/GenBank/DDBJ whole genome shotgun (WGS) entry which is preliminary data.</text>
</comment>
<dbReference type="EMBL" id="JPIU01000014">
    <property type="protein sequence ID" value="KIO47563.1"/>
    <property type="molecule type" value="Genomic_DNA"/>
</dbReference>
<dbReference type="Proteomes" id="UP000031980">
    <property type="component" value="Unassembled WGS sequence"/>
</dbReference>
<dbReference type="Proteomes" id="UP000031937">
    <property type="component" value="Unassembled WGS sequence"/>
</dbReference>
<dbReference type="InterPro" id="IPR035093">
    <property type="entry name" value="RelE/ParE_toxin_dom_sf"/>
</dbReference>
<dbReference type="Gene3D" id="3.30.2310.20">
    <property type="entry name" value="RelE-like"/>
    <property type="match status" value="1"/>
</dbReference>
<name>A0A0C3MLF7_9PORP</name>
<dbReference type="Pfam" id="PF05016">
    <property type="entry name" value="ParE_toxin"/>
    <property type="match status" value="1"/>
</dbReference>
<keyword evidence="5" id="KW-1185">Reference proteome</keyword>
<keyword evidence="1" id="KW-1277">Toxin-antitoxin system</keyword>
<evidence type="ECO:0000313" key="4">
    <source>
        <dbReference type="Proteomes" id="UP000031937"/>
    </source>
</evidence>
<proteinExistence type="predicted"/>
<reference evidence="2 4" key="2">
    <citation type="submission" date="2014-07" db="EMBL/GenBank/DDBJ databases">
        <title>Porphyromonadaceae bacterium OUH 334697 = ATCC BAA-2682 = DSM 28341 draft genome.</title>
        <authorList>
            <person name="Sydenham T.V."/>
            <person name="Hasman H."/>
            <person name="Justesen U.S."/>
        </authorList>
    </citation>
    <scope>NUCLEOTIDE SEQUENCE [LARGE SCALE GENOMIC DNA]</scope>
    <source>
        <strain evidence="2 4">OUH 334697</strain>
    </source>
</reference>
<dbReference type="EMBL" id="JPIT01000016">
    <property type="protein sequence ID" value="KIO46316.1"/>
    <property type="molecule type" value="Genomic_DNA"/>
</dbReference>
<evidence type="ECO:0000313" key="2">
    <source>
        <dbReference type="EMBL" id="KIO46316.1"/>
    </source>
</evidence>
<evidence type="ECO:0000256" key="1">
    <source>
        <dbReference type="ARBA" id="ARBA00022649"/>
    </source>
</evidence>
<gene>
    <name evidence="3" type="ORF">BA92_00675</name>
    <name evidence="2" type="ORF">IE90_05855</name>
</gene>
<dbReference type="OrthoDB" id="1098070at2"/>
<evidence type="ECO:0000313" key="5">
    <source>
        <dbReference type="Proteomes" id="UP000031980"/>
    </source>
</evidence>
<protein>
    <submittedName>
        <fullName evidence="3">Uncharacterized protein</fullName>
    </submittedName>
</protein>
<accession>A0A0C3MLF7</accession>
<evidence type="ECO:0000313" key="3">
    <source>
        <dbReference type="EMBL" id="KIO47563.1"/>
    </source>
</evidence>
<organism evidence="3 5">
    <name type="scientific">Sanguibacteroides justesenii</name>
    <dbReference type="NCBI Taxonomy" id="1547597"/>
    <lineage>
        <taxon>Bacteria</taxon>
        <taxon>Pseudomonadati</taxon>
        <taxon>Bacteroidota</taxon>
        <taxon>Bacteroidia</taxon>
        <taxon>Bacteroidales</taxon>
        <taxon>Porphyromonadaceae</taxon>
        <taxon>Sanguibacteroides</taxon>
    </lineage>
</organism>